<dbReference type="GO" id="GO:0042602">
    <property type="term" value="F:riboflavin reductase (NADPH) activity"/>
    <property type="evidence" value="ECO:0007669"/>
    <property type="project" value="TreeGrafter"/>
</dbReference>
<dbReference type="EMBL" id="FNKP01000004">
    <property type="protein sequence ID" value="SDR54810.1"/>
    <property type="molecule type" value="Genomic_DNA"/>
</dbReference>
<name>A0A1H1JYG7_9BURK</name>
<evidence type="ECO:0000259" key="1">
    <source>
        <dbReference type="Pfam" id="PF13460"/>
    </source>
</evidence>
<dbReference type="InterPro" id="IPR036291">
    <property type="entry name" value="NAD(P)-bd_dom_sf"/>
</dbReference>
<organism evidence="2 3">
    <name type="scientific">Paraburkholderia fungorum</name>
    <dbReference type="NCBI Taxonomy" id="134537"/>
    <lineage>
        <taxon>Bacteria</taxon>
        <taxon>Pseudomonadati</taxon>
        <taxon>Pseudomonadota</taxon>
        <taxon>Betaproteobacteria</taxon>
        <taxon>Burkholderiales</taxon>
        <taxon>Burkholderiaceae</taxon>
        <taxon>Paraburkholderia</taxon>
    </lineage>
</organism>
<dbReference type="Gene3D" id="3.40.50.720">
    <property type="entry name" value="NAD(P)-binding Rossmann-like Domain"/>
    <property type="match status" value="1"/>
</dbReference>
<dbReference type="PANTHER" id="PTHR43355">
    <property type="entry name" value="FLAVIN REDUCTASE (NADPH)"/>
    <property type="match status" value="1"/>
</dbReference>
<dbReference type="RefSeq" id="WP_074774333.1">
    <property type="nucleotide sequence ID" value="NZ_FNKP01000004.1"/>
</dbReference>
<dbReference type="SUPFAM" id="SSF51735">
    <property type="entry name" value="NAD(P)-binding Rossmann-fold domains"/>
    <property type="match status" value="1"/>
</dbReference>
<evidence type="ECO:0000313" key="3">
    <source>
        <dbReference type="Proteomes" id="UP000183487"/>
    </source>
</evidence>
<dbReference type="OrthoDB" id="9803892at2"/>
<reference evidence="3" key="1">
    <citation type="submission" date="2016-10" db="EMBL/GenBank/DDBJ databases">
        <authorList>
            <person name="Varghese N."/>
            <person name="Submissions S."/>
        </authorList>
    </citation>
    <scope>NUCLEOTIDE SEQUENCE [LARGE SCALE GENOMIC DNA]</scope>
    <source>
        <strain evidence="3">GAS106B</strain>
    </source>
</reference>
<dbReference type="AlphaFoldDB" id="A0A1H1JYG7"/>
<keyword evidence="3" id="KW-1185">Reference proteome</keyword>
<dbReference type="PANTHER" id="PTHR43355:SF2">
    <property type="entry name" value="FLAVIN REDUCTASE (NADPH)"/>
    <property type="match status" value="1"/>
</dbReference>
<dbReference type="InterPro" id="IPR051606">
    <property type="entry name" value="Polyketide_Oxido-like"/>
</dbReference>
<dbReference type="Proteomes" id="UP000183487">
    <property type="component" value="Unassembled WGS sequence"/>
</dbReference>
<dbReference type="GO" id="GO:0004074">
    <property type="term" value="F:biliverdin reductase [NAD(P)H] activity"/>
    <property type="evidence" value="ECO:0007669"/>
    <property type="project" value="TreeGrafter"/>
</dbReference>
<dbReference type="InterPro" id="IPR016040">
    <property type="entry name" value="NAD(P)-bd_dom"/>
</dbReference>
<gene>
    <name evidence="2" type="ORF">SAMN05443245_7513</name>
</gene>
<feature type="domain" description="NAD(P)-binding" evidence="1">
    <location>
        <begin position="7"/>
        <end position="194"/>
    </location>
</feature>
<evidence type="ECO:0000313" key="2">
    <source>
        <dbReference type="EMBL" id="SDR54810.1"/>
    </source>
</evidence>
<protein>
    <submittedName>
        <fullName evidence="2">NAD(P)H-binding</fullName>
    </submittedName>
</protein>
<dbReference type="Pfam" id="PF13460">
    <property type="entry name" value="NAD_binding_10"/>
    <property type="match status" value="1"/>
</dbReference>
<accession>A0A1H1JYG7</accession>
<proteinExistence type="predicted"/>
<sequence length="205" mass="21973">MNVLLIGATGGTGGEILSRLLAAGHTVTAVVRRPEAIAIKHESLVLITGSVLAPDLMARAMRGQTAVISAFGPRSLKKDDAQEVLMRNILAAMAMHGVKRLVNLSAWGAQDSHKHINLMQTILQGTLLRDVFADKKRAERLLFSSDVDYVNACPGRLLNKPARGGVKASTDGTGIKQSMTRADLAEWMVGQLASDIWLRQSPVVG</sequence>